<evidence type="ECO:0008006" key="4">
    <source>
        <dbReference type="Google" id="ProtNLM"/>
    </source>
</evidence>
<comment type="caution">
    <text evidence="2">The sequence shown here is derived from an EMBL/GenBank/DDBJ whole genome shotgun (WGS) entry which is preliminary data.</text>
</comment>
<evidence type="ECO:0000313" key="3">
    <source>
        <dbReference type="Proteomes" id="UP001148614"/>
    </source>
</evidence>
<dbReference type="EMBL" id="JANPWZ010002047">
    <property type="protein sequence ID" value="KAJ3561565.1"/>
    <property type="molecule type" value="Genomic_DNA"/>
</dbReference>
<evidence type="ECO:0000313" key="2">
    <source>
        <dbReference type="EMBL" id="KAJ3561565.1"/>
    </source>
</evidence>
<dbReference type="AlphaFoldDB" id="A0A9W8N7W6"/>
<dbReference type="SUPFAM" id="SSF53448">
    <property type="entry name" value="Nucleotide-diphospho-sugar transferases"/>
    <property type="match status" value="1"/>
</dbReference>
<reference evidence="2" key="1">
    <citation type="submission" date="2022-07" db="EMBL/GenBank/DDBJ databases">
        <title>Genome Sequence of Xylaria arbuscula.</title>
        <authorList>
            <person name="Buettner E."/>
        </authorList>
    </citation>
    <scope>NUCLEOTIDE SEQUENCE</scope>
    <source>
        <strain evidence="2">VT107</strain>
    </source>
</reference>
<evidence type="ECO:0000256" key="1">
    <source>
        <dbReference type="ARBA" id="ARBA00009003"/>
    </source>
</evidence>
<keyword evidence="3" id="KW-1185">Reference proteome</keyword>
<dbReference type="Gene3D" id="3.90.550.20">
    <property type="match status" value="1"/>
</dbReference>
<accession>A0A9W8N7W6</accession>
<sequence length="389" mass="45299">MPLWLLNNKMRWEGASLLRRRRTSVIFLVVLVILLAPYIWPSLYNFGDWVRQTNPWSEQYEVQKDFVSTPDELDCLYGRTRPLADAAEPQTDIEPIPNHVHFIFGLRNPYENPSVGTFDFISYLALRSAIVGMRADNISLHYTYLADPPAPEPNTDPLSNSWIRHLKDDITLVYHSPEEMDALKNQPGAHWQAAHISDVLRLKLLREQGGIYLDIDAFGLRPFTDLLRSPRDIIMGHEGGNRGGLCNAIMVARKNSAFIDRWAAEYNNVDLSQEWNFHSVTLPKQLQLQHPDEICALPPSTFFWPTWTWHHVQWMHEPLTRQQARQWTTEIDRNGGSLFGEQLAYHAWSQMAWDRYLSKLTPEKVRTRDTRFNLLVRRFIQDDVGAVWQ</sequence>
<dbReference type="InterPro" id="IPR007577">
    <property type="entry name" value="GlycoTrfase_DXD_sugar-bd_CS"/>
</dbReference>
<comment type="similarity">
    <text evidence="1">Belongs to the glycosyltransferase 32 family.</text>
</comment>
<dbReference type="GO" id="GO:1901135">
    <property type="term" value="P:carbohydrate derivative metabolic process"/>
    <property type="evidence" value="ECO:0007669"/>
    <property type="project" value="UniProtKB-ARBA"/>
</dbReference>
<organism evidence="2 3">
    <name type="scientific">Xylaria arbuscula</name>
    <dbReference type="NCBI Taxonomy" id="114810"/>
    <lineage>
        <taxon>Eukaryota</taxon>
        <taxon>Fungi</taxon>
        <taxon>Dikarya</taxon>
        <taxon>Ascomycota</taxon>
        <taxon>Pezizomycotina</taxon>
        <taxon>Sordariomycetes</taxon>
        <taxon>Xylariomycetidae</taxon>
        <taxon>Xylariales</taxon>
        <taxon>Xylariaceae</taxon>
        <taxon>Xylaria</taxon>
    </lineage>
</organism>
<dbReference type="PANTHER" id="PTHR46830:SF2">
    <property type="entry name" value="ALPHA-1,4-N-ACETYLGLUCOSAMINYLTRANSFERASE"/>
    <property type="match status" value="1"/>
</dbReference>
<dbReference type="Pfam" id="PF04488">
    <property type="entry name" value="Gly_transf_sug"/>
    <property type="match status" value="1"/>
</dbReference>
<dbReference type="Proteomes" id="UP001148614">
    <property type="component" value="Unassembled WGS sequence"/>
</dbReference>
<name>A0A9W8N7W6_9PEZI</name>
<dbReference type="InterPro" id="IPR029044">
    <property type="entry name" value="Nucleotide-diphossugar_trans"/>
</dbReference>
<protein>
    <recommendedName>
        <fullName evidence="4">Glycosyl transferase</fullName>
    </recommendedName>
</protein>
<gene>
    <name evidence="2" type="ORF">NPX13_g8894</name>
</gene>
<dbReference type="VEuPathDB" id="FungiDB:F4678DRAFT_413603"/>
<dbReference type="PANTHER" id="PTHR46830">
    <property type="entry name" value="TRANSFERASE, PUTATIVE-RELATED"/>
    <property type="match status" value="1"/>
</dbReference>
<proteinExistence type="inferred from homology"/>